<dbReference type="EMBL" id="CP013236">
    <property type="protein sequence ID" value="AMP16661.1"/>
    <property type="molecule type" value="Genomic_DNA"/>
</dbReference>
<feature type="region of interest" description="Disordered" evidence="1">
    <location>
        <begin position="43"/>
        <end position="62"/>
    </location>
</feature>
<dbReference type="OrthoDB" id="9115083at2"/>
<keyword evidence="2" id="KW-0732">Signal</keyword>
<proteinExistence type="predicted"/>
<dbReference type="RefSeq" id="WP_150119769.1">
    <property type="nucleotide sequence ID" value="NZ_CP013234.1"/>
</dbReference>
<evidence type="ECO:0000256" key="1">
    <source>
        <dbReference type="SAM" id="MobiDB-lite"/>
    </source>
</evidence>
<feature type="chain" id="PRO_5013475038" evidence="2">
    <location>
        <begin position="25"/>
        <end position="138"/>
    </location>
</feature>
<feature type="signal peptide" evidence="2">
    <location>
        <begin position="1"/>
        <end position="24"/>
    </location>
</feature>
<protein>
    <submittedName>
        <fullName evidence="4">EF hand family protein</fullName>
    </submittedName>
</protein>
<keyword evidence="7" id="KW-1185">Reference proteome</keyword>
<accession>A0A127Q9S3</accession>
<dbReference type="PROSITE" id="PS50222">
    <property type="entry name" value="EF_HAND_2"/>
    <property type="match status" value="1"/>
</dbReference>
<evidence type="ECO:0000256" key="2">
    <source>
        <dbReference type="SAM" id="SignalP"/>
    </source>
</evidence>
<dbReference type="EMBL" id="CP013234">
    <property type="protein sequence ID" value="AMP06809.1"/>
    <property type="molecule type" value="Genomic_DNA"/>
</dbReference>
<sequence>MKSLHAPAIMAIVAAVMCVSSSSAAEYALLVPDAGAARLIKVGDMLPKPPPDEPGTSRPELHGQALRNQAIGNLKKRFDAAADPSTHLLSLADAKAAGFGYVADHFKEIDRNGSGYISFADLVLYLKSRKGPAFNKDS</sequence>
<name>A0A127Q9S3_9BURK</name>
<dbReference type="KEGG" id="cpra:CPter91_4502"/>
<dbReference type="Proteomes" id="UP000074561">
    <property type="component" value="Chromosome"/>
</dbReference>
<evidence type="ECO:0000313" key="6">
    <source>
        <dbReference type="Proteomes" id="UP000074561"/>
    </source>
</evidence>
<evidence type="ECO:0000259" key="3">
    <source>
        <dbReference type="PROSITE" id="PS50222"/>
    </source>
</evidence>
<dbReference type="PATRIC" id="fig|279113.10.peg.4412"/>
<dbReference type="InterPro" id="IPR011992">
    <property type="entry name" value="EF-hand-dom_pair"/>
</dbReference>
<gene>
    <name evidence="5" type="ORF">CPter291_4435</name>
    <name evidence="4" type="ORF">CPter91_4502</name>
</gene>
<evidence type="ECO:0000313" key="4">
    <source>
        <dbReference type="EMBL" id="AMP06809.1"/>
    </source>
</evidence>
<organism evidence="4 6">
    <name type="scientific">Collimonas pratensis</name>
    <dbReference type="NCBI Taxonomy" id="279113"/>
    <lineage>
        <taxon>Bacteria</taxon>
        <taxon>Pseudomonadati</taxon>
        <taxon>Pseudomonadota</taxon>
        <taxon>Betaproteobacteria</taxon>
        <taxon>Burkholderiales</taxon>
        <taxon>Oxalobacteraceae</taxon>
        <taxon>Collimonas</taxon>
    </lineage>
</organism>
<reference evidence="6 7" key="1">
    <citation type="submission" date="2015-11" db="EMBL/GenBank/DDBJ databases">
        <title>Exploring the genomic traits of fungus-feeding bacterial genus Collimonas.</title>
        <authorList>
            <person name="Song C."/>
            <person name="Schmidt R."/>
            <person name="de Jager V."/>
            <person name="Krzyzanowska D."/>
            <person name="Jongedijk E."/>
            <person name="Cankar K."/>
            <person name="Beekwilder J."/>
            <person name="van Veen A."/>
            <person name="de Boer W."/>
            <person name="van Veen J.A."/>
            <person name="Garbeva P."/>
        </authorList>
    </citation>
    <scope>NUCLEOTIDE SEQUENCE [LARGE SCALE GENOMIC DNA]</scope>
    <source>
        <strain evidence="5 7">Ter291</strain>
        <strain evidence="4 6">Ter91</strain>
    </source>
</reference>
<feature type="domain" description="EF-hand" evidence="3">
    <location>
        <begin position="106"/>
        <end position="132"/>
    </location>
</feature>
<dbReference type="InterPro" id="IPR018247">
    <property type="entry name" value="EF_Hand_1_Ca_BS"/>
</dbReference>
<dbReference type="InterPro" id="IPR002048">
    <property type="entry name" value="EF_hand_dom"/>
</dbReference>
<dbReference type="SUPFAM" id="SSF47473">
    <property type="entry name" value="EF-hand"/>
    <property type="match status" value="1"/>
</dbReference>
<dbReference type="GO" id="GO:0005509">
    <property type="term" value="F:calcium ion binding"/>
    <property type="evidence" value="ECO:0007669"/>
    <property type="project" value="InterPro"/>
</dbReference>
<evidence type="ECO:0000313" key="7">
    <source>
        <dbReference type="Proteomes" id="UP000074914"/>
    </source>
</evidence>
<dbReference type="Proteomes" id="UP000074914">
    <property type="component" value="Chromosome"/>
</dbReference>
<dbReference type="AlphaFoldDB" id="A0A127Q9S3"/>
<dbReference type="PROSITE" id="PS00018">
    <property type="entry name" value="EF_HAND_1"/>
    <property type="match status" value="1"/>
</dbReference>
<evidence type="ECO:0000313" key="5">
    <source>
        <dbReference type="EMBL" id="AMP16661.1"/>
    </source>
</evidence>